<dbReference type="InterPro" id="IPR004095">
    <property type="entry name" value="TGS"/>
</dbReference>
<gene>
    <name evidence="14 17" type="primary">thrS</name>
    <name evidence="17" type="ORF">MWN33_16230</name>
</gene>
<dbReference type="InterPro" id="IPR047246">
    <property type="entry name" value="ThrRS_anticodon"/>
</dbReference>
<accession>A0ABT0DQN6</accession>
<dbReference type="RefSeq" id="WP_247202076.1">
    <property type="nucleotide sequence ID" value="NZ_JALKCG010000007.1"/>
</dbReference>
<dbReference type="InterPro" id="IPR002314">
    <property type="entry name" value="aa-tRNA-synt_IIb"/>
</dbReference>
<evidence type="ECO:0000256" key="2">
    <source>
        <dbReference type="ARBA" id="ARBA00011738"/>
    </source>
</evidence>
<evidence type="ECO:0000256" key="3">
    <source>
        <dbReference type="ARBA" id="ARBA00022490"/>
    </source>
</evidence>
<evidence type="ECO:0000256" key="8">
    <source>
        <dbReference type="ARBA" id="ARBA00022833"/>
    </source>
</evidence>
<comment type="caution">
    <text evidence="14">Lacks conserved residue(s) required for the propagation of feature annotation.</text>
</comment>
<dbReference type="InterPro" id="IPR033728">
    <property type="entry name" value="ThrRS_core"/>
</dbReference>
<sequence>MSEINLTFPDGAVRAFASGTTGTEVAASIAKSLAKKSLAMKLDGVLSDLSDPITADAKFELVTRESPEALELIRHDAAHVLAEAVQTLWPGTQVTIGPVIENGFYYDFFRNEPFTPDDFAAIEKKMREIIARDAPFTKQEWSREETKRVFREKGEAFKVELVDAIPGDQSIKIYHQGEWFDLCRGPHMPSVGKVGDAFKLMKVAGAYWRGDANNPMLTRIYGTAWRTREELDAYIHQLEEAEKRDHRRLGREMDLFHFQEEGPGVVFWHPKGWNLFQNLVSYMRRRLAADYSEVNAPQVLDKSLWETSGHWGWYKDNMFKVQPAGDTEDNDRVYALKPMNCPGHVQIFKHGLKSYRDLPMRLAEFGAVHRYEPSGALHGLMRVRGFTQDDAHIFCTEDQMAAECLKINELILSTYADFGFEEIVVKLSTRPDKRVGSDAVWDHAEEVMTRVLETIEKQSGGRIKTGILPGEGAFYGPKFEYTLRDAIGREWQCGTTQVDFNLPERFGAFYVDADGQKKTPVMIHRAICGSMERFTGILIEHHAGHFPLWLAPVQAVVATITSEGDEYAQEIVALAKKRGLRVELDIRNEKINYKVREHSLAKVPALVVVGRKEAAERTVSIRRLGSPNQTTLTLDEALDSLVAEASPPDLQRD</sequence>
<dbReference type="PRINTS" id="PR01047">
    <property type="entry name" value="TRNASYNTHTHR"/>
</dbReference>
<evidence type="ECO:0000256" key="10">
    <source>
        <dbReference type="ARBA" id="ARBA00022884"/>
    </source>
</evidence>
<keyword evidence="12 14" id="KW-0030">Aminoacyl-tRNA synthetase</keyword>
<keyword evidence="18" id="KW-1185">Reference proteome</keyword>
<keyword evidence="7 14" id="KW-0547">Nucleotide-binding</keyword>
<comment type="subunit">
    <text evidence="2 14">Homodimer.</text>
</comment>
<evidence type="ECO:0000256" key="6">
    <source>
        <dbReference type="ARBA" id="ARBA00022723"/>
    </source>
</evidence>
<comment type="subcellular location">
    <subcellularLocation>
        <location evidence="14">Cytoplasm</location>
    </subcellularLocation>
</comment>
<dbReference type="PANTHER" id="PTHR11451">
    <property type="entry name" value="THREONINE-TRNA LIGASE"/>
    <property type="match status" value="1"/>
</dbReference>
<comment type="similarity">
    <text evidence="1 14">Belongs to the class-II aminoacyl-tRNA synthetase family.</text>
</comment>
<evidence type="ECO:0000256" key="7">
    <source>
        <dbReference type="ARBA" id="ARBA00022741"/>
    </source>
</evidence>
<keyword evidence="11 14" id="KW-0648">Protein biosynthesis</keyword>
<dbReference type="Gene3D" id="3.10.20.30">
    <property type="match status" value="1"/>
</dbReference>
<keyword evidence="8 14" id="KW-0862">Zinc</keyword>
<reference evidence="18" key="2">
    <citation type="submission" date="2023-07" db="EMBL/GenBank/DDBJ databases">
        <title>Ancylobacter moscoviensis sp. nov., facultatively methylotrophic bacteria from activated sludge and the reclassification of Starkeya novella (Starkey 1934) Kelly et al. 2000 as Ancylobacter novellus comb. nov., Starkeya koreensis Im et al. 2006 as Ancylobacter koreensis comb.nov., Angulomicrobium tetraedrale Vasil'eva et al. 1986 as Ancylobacter tetraedralis comb. nov., Angulomicrobium amanitiforme Fritz et al. 2004 as Ancylobacter amanitiformis comb. nov. and Methylorhabdus multivorans Doronina et al. 1996 as Ancylobacter multivorans comb. nov. and emended description of the genus Ancylobacter.</title>
        <authorList>
            <person name="Doronina N."/>
            <person name="Chemodurova A."/>
            <person name="Grouzdev D."/>
            <person name="Koziaeva V."/>
            <person name="Shi W."/>
            <person name="Wu L."/>
            <person name="Kaparullina E."/>
        </authorList>
    </citation>
    <scope>NUCLEOTIDE SEQUENCE [LARGE SCALE GENOMIC DNA]</scope>
    <source>
        <strain evidence="18">Jip08</strain>
    </source>
</reference>
<dbReference type="InterPro" id="IPR012947">
    <property type="entry name" value="tRNA_SAD"/>
</dbReference>
<keyword evidence="4 14" id="KW-0820">tRNA-binding</keyword>
<dbReference type="Pfam" id="PF00587">
    <property type="entry name" value="tRNA-synt_2b"/>
    <property type="match status" value="1"/>
</dbReference>
<keyword evidence="9 14" id="KW-0067">ATP-binding</keyword>
<dbReference type="PANTHER" id="PTHR11451:SF44">
    <property type="entry name" value="THREONINE--TRNA LIGASE, CHLOROPLASTIC_MITOCHONDRIAL 2"/>
    <property type="match status" value="1"/>
</dbReference>
<reference evidence="17 18" key="1">
    <citation type="submission" date="2022-04" db="EMBL/GenBank/DDBJ databases">
        <authorList>
            <person name="Grouzdev D.S."/>
            <person name="Pantiukh K.S."/>
            <person name="Krutkina M.S."/>
        </authorList>
    </citation>
    <scope>NUCLEOTIDE SEQUENCE [LARGE SCALE GENOMIC DNA]</scope>
    <source>
        <strain evidence="17 18">Jip08</strain>
    </source>
</reference>
<dbReference type="Gene3D" id="3.30.930.10">
    <property type="entry name" value="Bira Bifunctional Protein, Domain 2"/>
    <property type="match status" value="1"/>
</dbReference>
<evidence type="ECO:0000259" key="15">
    <source>
        <dbReference type="PROSITE" id="PS50862"/>
    </source>
</evidence>
<dbReference type="PROSITE" id="PS50862">
    <property type="entry name" value="AA_TRNA_LIGASE_II"/>
    <property type="match status" value="1"/>
</dbReference>
<feature type="binding site" evidence="14">
    <location>
        <position position="392"/>
    </location>
    <ligand>
        <name>Zn(2+)</name>
        <dbReference type="ChEBI" id="CHEBI:29105"/>
        <note>catalytic</note>
    </ligand>
</feature>
<evidence type="ECO:0000313" key="17">
    <source>
        <dbReference type="EMBL" id="MCK0209580.1"/>
    </source>
</evidence>
<evidence type="ECO:0000256" key="14">
    <source>
        <dbReference type="HAMAP-Rule" id="MF_00184"/>
    </source>
</evidence>
<keyword evidence="10 14" id="KW-0694">RNA-binding</keyword>
<dbReference type="SUPFAM" id="SSF81271">
    <property type="entry name" value="TGS-like"/>
    <property type="match status" value="1"/>
</dbReference>
<evidence type="ECO:0000313" key="18">
    <source>
        <dbReference type="Proteomes" id="UP001202867"/>
    </source>
</evidence>
<dbReference type="InterPro" id="IPR006195">
    <property type="entry name" value="aa-tRNA-synth_II"/>
</dbReference>
<dbReference type="Pfam" id="PF03129">
    <property type="entry name" value="HGTP_anticodon"/>
    <property type="match status" value="1"/>
</dbReference>
<dbReference type="Proteomes" id="UP001202867">
    <property type="component" value="Unassembled WGS sequence"/>
</dbReference>
<protein>
    <recommendedName>
        <fullName evidence="14">Threonine--tRNA ligase</fullName>
        <ecNumber evidence="14">6.1.1.3</ecNumber>
    </recommendedName>
    <alternativeName>
        <fullName evidence="14">Threonyl-tRNA synthetase</fullName>
        <shortName evidence="14">ThrRS</shortName>
    </alternativeName>
</protein>
<dbReference type="SMART" id="SM00863">
    <property type="entry name" value="tRNA_SAD"/>
    <property type="match status" value="1"/>
</dbReference>
<evidence type="ECO:0000256" key="4">
    <source>
        <dbReference type="ARBA" id="ARBA00022555"/>
    </source>
</evidence>
<comment type="caution">
    <text evidence="17">The sequence shown here is derived from an EMBL/GenBank/DDBJ whole genome shotgun (WGS) entry which is preliminary data.</text>
</comment>
<dbReference type="SUPFAM" id="SSF52954">
    <property type="entry name" value="Class II aaRS ABD-related"/>
    <property type="match status" value="1"/>
</dbReference>
<evidence type="ECO:0000256" key="5">
    <source>
        <dbReference type="ARBA" id="ARBA00022598"/>
    </source>
</evidence>
<dbReference type="PROSITE" id="PS51880">
    <property type="entry name" value="TGS"/>
    <property type="match status" value="1"/>
</dbReference>
<dbReference type="Pfam" id="PF02824">
    <property type="entry name" value="TGS"/>
    <property type="match status" value="1"/>
</dbReference>
<dbReference type="EMBL" id="JALKCG010000007">
    <property type="protein sequence ID" value="MCK0209580.1"/>
    <property type="molecule type" value="Genomic_DNA"/>
</dbReference>
<dbReference type="Gene3D" id="3.30.54.20">
    <property type="match status" value="1"/>
</dbReference>
<dbReference type="SUPFAM" id="SSF55681">
    <property type="entry name" value="Class II aaRS and biotin synthetases"/>
    <property type="match status" value="1"/>
</dbReference>
<feature type="binding site" evidence="14">
    <location>
        <position position="524"/>
    </location>
    <ligand>
        <name>Zn(2+)</name>
        <dbReference type="ChEBI" id="CHEBI:29105"/>
        <note>catalytic</note>
    </ligand>
</feature>
<dbReference type="InterPro" id="IPR004154">
    <property type="entry name" value="Anticodon-bd"/>
</dbReference>
<comment type="cofactor">
    <cofactor evidence="14">
        <name>Zn(2+)</name>
        <dbReference type="ChEBI" id="CHEBI:29105"/>
    </cofactor>
    <text evidence="14">Binds 1 zinc ion per subunit.</text>
</comment>
<keyword evidence="3 14" id="KW-0963">Cytoplasm</keyword>
<dbReference type="Gene3D" id="3.40.50.800">
    <property type="entry name" value="Anticodon-binding domain"/>
    <property type="match status" value="1"/>
</dbReference>
<dbReference type="CDD" id="cd01667">
    <property type="entry name" value="TGS_ThrRS"/>
    <property type="match status" value="1"/>
</dbReference>
<evidence type="ECO:0000256" key="13">
    <source>
        <dbReference type="ARBA" id="ARBA00049515"/>
    </source>
</evidence>
<evidence type="ECO:0000256" key="11">
    <source>
        <dbReference type="ARBA" id="ARBA00022917"/>
    </source>
</evidence>
<evidence type="ECO:0000256" key="1">
    <source>
        <dbReference type="ARBA" id="ARBA00008226"/>
    </source>
</evidence>
<dbReference type="Gene3D" id="3.30.980.10">
    <property type="entry name" value="Threonyl-trna Synthetase, Chain A, domain 2"/>
    <property type="match status" value="1"/>
</dbReference>
<dbReference type="InterPro" id="IPR045864">
    <property type="entry name" value="aa-tRNA-synth_II/BPL/LPL"/>
</dbReference>
<dbReference type="InterPro" id="IPR002320">
    <property type="entry name" value="Thr-tRNA-ligase_IIa"/>
</dbReference>
<dbReference type="SUPFAM" id="SSF55186">
    <property type="entry name" value="ThrRS/AlaRS common domain"/>
    <property type="match status" value="1"/>
</dbReference>
<evidence type="ECO:0000256" key="9">
    <source>
        <dbReference type="ARBA" id="ARBA00022840"/>
    </source>
</evidence>
<keyword evidence="5 14" id="KW-0436">Ligase</keyword>
<feature type="domain" description="TGS" evidence="16">
    <location>
        <begin position="1"/>
        <end position="63"/>
    </location>
</feature>
<evidence type="ECO:0000256" key="12">
    <source>
        <dbReference type="ARBA" id="ARBA00023146"/>
    </source>
</evidence>
<keyword evidence="6 14" id="KW-0479">Metal-binding</keyword>
<dbReference type="InterPro" id="IPR018163">
    <property type="entry name" value="Thr/Ala-tRNA-synth_IIc_edit"/>
</dbReference>
<dbReference type="InterPro" id="IPR036621">
    <property type="entry name" value="Anticodon-bd_dom_sf"/>
</dbReference>
<dbReference type="EC" id="6.1.1.3" evidence="14"/>
<evidence type="ECO:0000259" key="16">
    <source>
        <dbReference type="PROSITE" id="PS51880"/>
    </source>
</evidence>
<dbReference type="InterPro" id="IPR012676">
    <property type="entry name" value="TGS-like"/>
</dbReference>
<feature type="domain" description="Aminoacyl-transfer RNA synthetases class-II family profile" evidence="15">
    <location>
        <begin position="264"/>
        <end position="547"/>
    </location>
</feature>
<dbReference type="GO" id="GO:0004829">
    <property type="term" value="F:threonine-tRNA ligase activity"/>
    <property type="evidence" value="ECO:0007669"/>
    <property type="project" value="UniProtKB-EC"/>
</dbReference>
<organism evidence="17 18">
    <name type="scientific">Ancylobacter koreensis</name>
    <dbReference type="NCBI Taxonomy" id="266121"/>
    <lineage>
        <taxon>Bacteria</taxon>
        <taxon>Pseudomonadati</taxon>
        <taxon>Pseudomonadota</taxon>
        <taxon>Alphaproteobacteria</taxon>
        <taxon>Hyphomicrobiales</taxon>
        <taxon>Xanthobacteraceae</taxon>
        <taxon>Ancylobacter</taxon>
    </lineage>
</organism>
<dbReference type="InterPro" id="IPR012675">
    <property type="entry name" value="Beta-grasp_dom_sf"/>
</dbReference>
<feature type="binding site" evidence="14">
    <location>
        <position position="341"/>
    </location>
    <ligand>
        <name>Zn(2+)</name>
        <dbReference type="ChEBI" id="CHEBI:29105"/>
        <note>catalytic</note>
    </ligand>
</feature>
<dbReference type="CDD" id="cd00771">
    <property type="entry name" value="ThrRS_core"/>
    <property type="match status" value="1"/>
</dbReference>
<dbReference type="CDD" id="cd00860">
    <property type="entry name" value="ThrRS_anticodon"/>
    <property type="match status" value="1"/>
</dbReference>
<proteinExistence type="inferred from homology"/>
<dbReference type="Pfam" id="PF07973">
    <property type="entry name" value="tRNA_SAD"/>
    <property type="match status" value="1"/>
</dbReference>
<dbReference type="NCBIfam" id="TIGR00418">
    <property type="entry name" value="thrS"/>
    <property type="match status" value="1"/>
</dbReference>
<dbReference type="HAMAP" id="MF_00184">
    <property type="entry name" value="Thr_tRNA_synth"/>
    <property type="match status" value="1"/>
</dbReference>
<comment type="catalytic activity">
    <reaction evidence="13 14">
        <text>tRNA(Thr) + L-threonine + ATP = L-threonyl-tRNA(Thr) + AMP + diphosphate + H(+)</text>
        <dbReference type="Rhea" id="RHEA:24624"/>
        <dbReference type="Rhea" id="RHEA-COMP:9670"/>
        <dbReference type="Rhea" id="RHEA-COMP:9704"/>
        <dbReference type="ChEBI" id="CHEBI:15378"/>
        <dbReference type="ChEBI" id="CHEBI:30616"/>
        <dbReference type="ChEBI" id="CHEBI:33019"/>
        <dbReference type="ChEBI" id="CHEBI:57926"/>
        <dbReference type="ChEBI" id="CHEBI:78442"/>
        <dbReference type="ChEBI" id="CHEBI:78534"/>
        <dbReference type="ChEBI" id="CHEBI:456215"/>
        <dbReference type="EC" id="6.1.1.3"/>
    </reaction>
</comment>
<name>A0ABT0DQN6_9HYPH</name>